<dbReference type="CDD" id="cd00085">
    <property type="entry name" value="HNHc"/>
    <property type="match status" value="1"/>
</dbReference>
<evidence type="ECO:0000259" key="1">
    <source>
        <dbReference type="SMART" id="SM00507"/>
    </source>
</evidence>
<keyword evidence="2" id="KW-0378">Hydrolase</keyword>
<dbReference type="Proteomes" id="UP000784880">
    <property type="component" value="Unassembled WGS sequence"/>
</dbReference>
<feature type="domain" description="HNH nuclease" evidence="1">
    <location>
        <begin position="109"/>
        <end position="162"/>
    </location>
</feature>
<dbReference type="SMART" id="SM00507">
    <property type="entry name" value="HNHc"/>
    <property type="match status" value="1"/>
</dbReference>
<comment type="caution">
    <text evidence="2">The sequence shown here is derived from an EMBL/GenBank/DDBJ whole genome shotgun (WGS) entry which is preliminary data.</text>
</comment>
<gene>
    <name evidence="2" type="ORF">KS419_05020</name>
</gene>
<keyword evidence="2" id="KW-0540">Nuclease</keyword>
<evidence type="ECO:0000313" key="2">
    <source>
        <dbReference type="EMBL" id="MBU9711099.1"/>
    </source>
</evidence>
<dbReference type="InterPro" id="IPR002711">
    <property type="entry name" value="HNH"/>
</dbReference>
<dbReference type="GO" id="GO:0004519">
    <property type="term" value="F:endonuclease activity"/>
    <property type="evidence" value="ECO:0007669"/>
    <property type="project" value="UniProtKB-KW"/>
</dbReference>
<proteinExistence type="predicted"/>
<sequence length="169" mass="19430">MSYSHSVIEKNGDSDIFIHNFSCNNCGEVISEMWPRYEESDKDFHLCIECGFAEGKISEDKYLSYNGINLKNAHAAVNDKGEAVIWIGPKTPPWKITNKQERKNPKYKEWRNSVFVRDDYTCQKCGKRGGDLNAHHIKPFSTHINLRFEVSNGLTLCSKCHKHVHKKLG</sequence>
<dbReference type="EMBL" id="JAHQCS010000057">
    <property type="protein sequence ID" value="MBU9711099.1"/>
    <property type="molecule type" value="Genomic_DNA"/>
</dbReference>
<keyword evidence="3" id="KW-1185">Reference proteome</keyword>
<protein>
    <submittedName>
        <fullName evidence="2">HNH endonuclease</fullName>
    </submittedName>
</protein>
<organism evidence="2 3">
    <name type="scientific">Evansella tamaricis</name>
    <dbReference type="NCBI Taxonomy" id="2069301"/>
    <lineage>
        <taxon>Bacteria</taxon>
        <taxon>Bacillati</taxon>
        <taxon>Bacillota</taxon>
        <taxon>Bacilli</taxon>
        <taxon>Bacillales</taxon>
        <taxon>Bacillaceae</taxon>
        <taxon>Evansella</taxon>
    </lineage>
</organism>
<dbReference type="InterPro" id="IPR003615">
    <property type="entry name" value="HNH_nuc"/>
</dbReference>
<name>A0ABS6JD26_9BACI</name>
<accession>A0ABS6JD26</accession>
<reference evidence="2 3" key="1">
    <citation type="submission" date="2021-06" db="EMBL/GenBank/DDBJ databases">
        <title>Bacillus sp. RD4P76, an endophyte from a halophyte.</title>
        <authorList>
            <person name="Sun J.-Q."/>
        </authorList>
    </citation>
    <scope>NUCLEOTIDE SEQUENCE [LARGE SCALE GENOMIC DNA]</scope>
    <source>
        <strain evidence="2 3">CGMCC 1.15917</strain>
    </source>
</reference>
<keyword evidence="2" id="KW-0255">Endonuclease</keyword>
<evidence type="ECO:0000313" key="3">
    <source>
        <dbReference type="Proteomes" id="UP000784880"/>
    </source>
</evidence>
<dbReference type="RefSeq" id="WP_217064989.1">
    <property type="nucleotide sequence ID" value="NZ_JAHQCS010000057.1"/>
</dbReference>
<dbReference type="Pfam" id="PF01844">
    <property type="entry name" value="HNH"/>
    <property type="match status" value="1"/>
</dbReference>